<dbReference type="OrthoDB" id="5390at2759"/>
<proteinExistence type="inferred from homology"/>
<dbReference type="GO" id="GO:0000028">
    <property type="term" value="P:ribosomal small subunit assembly"/>
    <property type="evidence" value="ECO:0007669"/>
    <property type="project" value="TreeGrafter"/>
</dbReference>
<dbReference type="InterPro" id="IPR024326">
    <property type="entry name" value="RRP7_C"/>
</dbReference>
<reference evidence="4" key="2">
    <citation type="journal article" date="2023" name="Plants (Basel)">
        <title>Annotation of the Turnera subulata (Passifloraceae) Draft Genome Reveals the S-Locus Evolved after the Divergence of Turneroideae from Passifloroideae in a Stepwise Manner.</title>
        <authorList>
            <person name="Henning P.M."/>
            <person name="Roalson E.H."/>
            <person name="Mir W."/>
            <person name="McCubbin A.G."/>
            <person name="Shore J.S."/>
        </authorList>
    </citation>
    <scope>NUCLEOTIDE SEQUENCE</scope>
    <source>
        <strain evidence="4">F60SS</strain>
    </source>
</reference>
<dbReference type="Proteomes" id="UP001141552">
    <property type="component" value="Unassembled WGS sequence"/>
</dbReference>
<dbReference type="InterPro" id="IPR040446">
    <property type="entry name" value="RRP7"/>
</dbReference>
<evidence type="ECO:0000256" key="2">
    <source>
        <dbReference type="SAM" id="MobiDB-lite"/>
    </source>
</evidence>
<accession>A0A9Q0J294</accession>
<evidence type="ECO:0000313" key="5">
    <source>
        <dbReference type="Proteomes" id="UP001141552"/>
    </source>
</evidence>
<keyword evidence="5" id="KW-1185">Reference proteome</keyword>
<evidence type="ECO:0000313" key="4">
    <source>
        <dbReference type="EMBL" id="KAJ4825030.1"/>
    </source>
</evidence>
<feature type="compositionally biased region" description="Basic and acidic residues" evidence="2">
    <location>
        <begin position="1"/>
        <end position="38"/>
    </location>
</feature>
<feature type="compositionally biased region" description="Basic residues" evidence="2">
    <location>
        <begin position="39"/>
        <end position="48"/>
    </location>
</feature>
<comment type="similarity">
    <text evidence="1">Belongs to the RRP7 family.</text>
</comment>
<organism evidence="4 5">
    <name type="scientific">Turnera subulata</name>
    <dbReference type="NCBI Taxonomy" id="218843"/>
    <lineage>
        <taxon>Eukaryota</taxon>
        <taxon>Viridiplantae</taxon>
        <taxon>Streptophyta</taxon>
        <taxon>Embryophyta</taxon>
        <taxon>Tracheophyta</taxon>
        <taxon>Spermatophyta</taxon>
        <taxon>Magnoliopsida</taxon>
        <taxon>eudicotyledons</taxon>
        <taxon>Gunneridae</taxon>
        <taxon>Pentapetalae</taxon>
        <taxon>rosids</taxon>
        <taxon>fabids</taxon>
        <taxon>Malpighiales</taxon>
        <taxon>Passifloraceae</taxon>
        <taxon>Turnera</taxon>
    </lineage>
</organism>
<feature type="compositionally biased region" description="Basic residues" evidence="2">
    <location>
        <begin position="73"/>
        <end position="82"/>
    </location>
</feature>
<dbReference type="GO" id="GO:0006364">
    <property type="term" value="P:rRNA processing"/>
    <property type="evidence" value="ECO:0007669"/>
    <property type="project" value="TreeGrafter"/>
</dbReference>
<dbReference type="EMBL" id="JAKUCV010007020">
    <property type="protein sequence ID" value="KAJ4825030.1"/>
    <property type="molecule type" value="Genomic_DNA"/>
</dbReference>
<dbReference type="AlphaFoldDB" id="A0A9Q0J294"/>
<dbReference type="GO" id="GO:0032545">
    <property type="term" value="C:CURI complex"/>
    <property type="evidence" value="ECO:0007669"/>
    <property type="project" value="TreeGrafter"/>
</dbReference>
<feature type="region of interest" description="Disordered" evidence="2">
    <location>
        <begin position="230"/>
        <end position="254"/>
    </location>
</feature>
<dbReference type="CDD" id="cd12951">
    <property type="entry name" value="RRP7_Rrp7A"/>
    <property type="match status" value="1"/>
</dbReference>
<comment type="caution">
    <text evidence="4">The sequence shown here is derived from an EMBL/GenBank/DDBJ whole genome shotgun (WGS) entry which is preliminary data.</text>
</comment>
<feature type="region of interest" description="Disordered" evidence="2">
    <location>
        <begin position="1"/>
        <end position="175"/>
    </location>
</feature>
<dbReference type="PANTHER" id="PTHR13191:SF0">
    <property type="entry name" value="RIBOSOMAL RNA-PROCESSING PROTEIN 7 HOMOLOG A-RELATED"/>
    <property type="match status" value="1"/>
</dbReference>
<gene>
    <name evidence="4" type="ORF">Tsubulata_019289</name>
</gene>
<feature type="compositionally biased region" description="Basic residues" evidence="2">
    <location>
        <begin position="142"/>
        <end position="151"/>
    </location>
</feature>
<dbReference type="Gene3D" id="6.10.250.1770">
    <property type="match status" value="1"/>
</dbReference>
<dbReference type="PANTHER" id="PTHR13191">
    <property type="entry name" value="RIBOSOMAL RNA PROCESSING PROTEIN 7-RELATED"/>
    <property type="match status" value="1"/>
</dbReference>
<name>A0A9Q0J294_9ROSI</name>
<evidence type="ECO:0000259" key="3">
    <source>
        <dbReference type="Pfam" id="PF12923"/>
    </source>
</evidence>
<evidence type="ECO:0000256" key="1">
    <source>
        <dbReference type="ARBA" id="ARBA00006110"/>
    </source>
</evidence>
<dbReference type="GO" id="GO:0034456">
    <property type="term" value="C:UTP-C complex"/>
    <property type="evidence" value="ECO:0007669"/>
    <property type="project" value="TreeGrafter"/>
</dbReference>
<sequence length="319" mass="36833">MGKVKQRLDENKKLKTKKAAESDDRMLENVREENEKNKPTMKQKKKRERTNNYEGGLAAEISKDNKLCNSGEKKKRKTKNRRKNEEKYNDVVGNSDQLDSEAETGFTESDVNREAVQDITTTHKGNKKFRGQSEAGIETMIKTRKSKKSERKGKGQSMSNVDEKRGEANQDDVYFISSGDDDCAKGIKKWLTEYHKARPGLKVLQQRIDEFITDHEEKLEQQRKEREALAAEGGWTVVTHHKGRKKTTDSETGVTVGSVAQAAVEDKMSKKKSKEVGPDFYRFQRRDAQRSEILALREKFEQDKKRLQQLRAARKFRPY</sequence>
<reference evidence="4" key="1">
    <citation type="submission" date="2022-02" db="EMBL/GenBank/DDBJ databases">
        <authorList>
            <person name="Henning P.M."/>
            <person name="McCubbin A.G."/>
            <person name="Shore J.S."/>
        </authorList>
    </citation>
    <scope>NUCLEOTIDE SEQUENCE</scope>
    <source>
        <strain evidence="4">F60SS</strain>
        <tissue evidence="4">Leaves</tissue>
    </source>
</reference>
<protein>
    <recommendedName>
        <fullName evidence="3">Ribosomal RNA-processing protein 7 C-terminal domain-containing protein</fullName>
    </recommendedName>
</protein>
<feature type="domain" description="Ribosomal RNA-processing protein 7 C-terminal" evidence="3">
    <location>
        <begin position="196"/>
        <end position="319"/>
    </location>
</feature>
<dbReference type="Pfam" id="PF12923">
    <property type="entry name" value="RRP7"/>
    <property type="match status" value="1"/>
</dbReference>